<dbReference type="Pfam" id="PF12796">
    <property type="entry name" value="Ank_2"/>
    <property type="match status" value="1"/>
</dbReference>
<evidence type="ECO:0000313" key="3">
    <source>
        <dbReference type="Proteomes" id="UP000654918"/>
    </source>
</evidence>
<dbReference type="AlphaFoldDB" id="A0A8H6JGV7"/>
<dbReference type="PANTHER" id="PTHR33112:SF14">
    <property type="entry name" value="HETEROKARYON INCOMPATIBILITY DOMAIN-CONTAINING PROTEIN"/>
    <property type="match status" value="1"/>
</dbReference>
<dbReference type="Gene3D" id="1.25.40.20">
    <property type="entry name" value="Ankyrin repeat-containing domain"/>
    <property type="match status" value="1"/>
</dbReference>
<dbReference type="InterPro" id="IPR002110">
    <property type="entry name" value="Ankyrin_rpt"/>
</dbReference>
<accession>A0A8H6JGV7</accession>
<feature type="repeat" description="ANK" evidence="1">
    <location>
        <begin position="35"/>
        <end position="67"/>
    </location>
</feature>
<evidence type="ECO:0000313" key="2">
    <source>
        <dbReference type="EMBL" id="KAF6812391.1"/>
    </source>
</evidence>
<protein>
    <submittedName>
        <fullName evidence="2">HET domain-containing protein</fullName>
    </submittedName>
</protein>
<reference evidence="2" key="1">
    <citation type="journal article" date="2020" name="Phytopathology">
        <title>Genome Sequence Resources of Colletotrichum truncatum, C. plurivorum, C. musicola, and C. sojae: Four Species Pathogenic to Soybean (Glycine max).</title>
        <authorList>
            <person name="Rogerio F."/>
            <person name="Boufleur T.R."/>
            <person name="Ciampi-Guillardi M."/>
            <person name="Sukno S.A."/>
            <person name="Thon M.R."/>
            <person name="Massola Junior N.S."/>
            <person name="Baroncelli R."/>
        </authorList>
    </citation>
    <scope>NUCLEOTIDE SEQUENCE</scope>
    <source>
        <strain evidence="2">LFN00145</strain>
    </source>
</reference>
<dbReference type="InterPro" id="IPR036770">
    <property type="entry name" value="Ankyrin_rpt-contain_sf"/>
</dbReference>
<feature type="repeat" description="ANK" evidence="1">
    <location>
        <begin position="68"/>
        <end position="100"/>
    </location>
</feature>
<proteinExistence type="predicted"/>
<keyword evidence="1" id="KW-0040">ANK repeat</keyword>
<evidence type="ECO:0000256" key="1">
    <source>
        <dbReference type="PROSITE-ProRule" id="PRU00023"/>
    </source>
</evidence>
<sequence length="604" mass="68160">MIEDLLRNGLDPNVLWHEDDLIDCKDENHGTLWTHWNTPLHLAIRVEDHDSAEVILRWGGDVDLCNAAGHTPLREAIDHNSSLSARLLLRHGADPNNRATIEAASHFEWSIADLALLASEGDNLLRLIGEFSTLPTPLLCGLQSRQSKDREVLASLARRFDLDSLDVNLGKTHEFEPADNTTGTPHALSVAKQCLVAGDSRDNLFQPRPQRLTVCRPIPLHLELPKWSRPKPEKEAISELAVYPDDRLVRDTPFIGPIHQRAWILQEQAMSTRMLYFGAGILHWECLERYFLEPKPCSYDNMSGNSAFYKRRNNKLIIKDLVPDAPDKQTPFRLWQSYVHEFTGREMTKPSDRIPAFLAISKALEKVLDDSFIDGIWRGDNMLDSLCWRLSQPDASKPTGPTWTWASRSGQVSYGYLEHKGRRTTKASVIACDATSNQSQSCISGSITLKGTLTLLLNGNGVGAHYDHTSGRPTKCYALDLVAFEKAAQPPQARTPSHIFACRWPQWDEQSGGVLRLLLRPKDPAEDFRTATVFQRIGLYFYSDQLYHIDQRRDTDEMHGTVAPEIPSIDWTSMPLSLDGVSLEDDDEWQAILTAQYPDLELSD</sequence>
<keyword evidence="3" id="KW-1185">Reference proteome</keyword>
<name>A0A8H6JGV7_9PEZI</name>
<dbReference type="PROSITE" id="PS50297">
    <property type="entry name" value="ANK_REP_REGION"/>
    <property type="match status" value="2"/>
</dbReference>
<dbReference type="PANTHER" id="PTHR33112">
    <property type="entry name" value="DOMAIN PROTEIN, PUTATIVE-RELATED"/>
    <property type="match status" value="1"/>
</dbReference>
<dbReference type="Proteomes" id="UP000654918">
    <property type="component" value="Unassembled WGS sequence"/>
</dbReference>
<comment type="caution">
    <text evidence="2">The sequence shown here is derived from an EMBL/GenBank/DDBJ whole genome shotgun (WGS) entry which is preliminary data.</text>
</comment>
<gene>
    <name evidence="2" type="ORF">CPLU01_14897</name>
</gene>
<dbReference type="SUPFAM" id="SSF48403">
    <property type="entry name" value="Ankyrin repeat"/>
    <property type="match status" value="1"/>
</dbReference>
<organism evidence="2 3">
    <name type="scientific">Colletotrichum plurivorum</name>
    <dbReference type="NCBI Taxonomy" id="2175906"/>
    <lineage>
        <taxon>Eukaryota</taxon>
        <taxon>Fungi</taxon>
        <taxon>Dikarya</taxon>
        <taxon>Ascomycota</taxon>
        <taxon>Pezizomycotina</taxon>
        <taxon>Sordariomycetes</taxon>
        <taxon>Hypocreomycetidae</taxon>
        <taxon>Glomerellales</taxon>
        <taxon>Glomerellaceae</taxon>
        <taxon>Colletotrichum</taxon>
        <taxon>Colletotrichum orchidearum species complex</taxon>
    </lineage>
</organism>
<dbReference type="PROSITE" id="PS50088">
    <property type="entry name" value="ANK_REPEAT"/>
    <property type="match status" value="2"/>
</dbReference>
<dbReference type="SMART" id="SM00248">
    <property type="entry name" value="ANK"/>
    <property type="match status" value="2"/>
</dbReference>
<dbReference type="EMBL" id="WIGO01000435">
    <property type="protein sequence ID" value="KAF6812391.1"/>
    <property type="molecule type" value="Genomic_DNA"/>
</dbReference>